<dbReference type="InterPro" id="IPR050879">
    <property type="entry name" value="Acyltransferase_3"/>
</dbReference>
<evidence type="ECO:0000313" key="4">
    <source>
        <dbReference type="EMBL" id="SIS82785.1"/>
    </source>
</evidence>
<keyword evidence="4" id="KW-0808">Transferase</keyword>
<dbReference type="GO" id="GO:0016747">
    <property type="term" value="F:acyltransferase activity, transferring groups other than amino-acyl groups"/>
    <property type="evidence" value="ECO:0007669"/>
    <property type="project" value="InterPro"/>
</dbReference>
<dbReference type="GO" id="GO:0009103">
    <property type="term" value="P:lipopolysaccharide biosynthetic process"/>
    <property type="evidence" value="ECO:0007669"/>
    <property type="project" value="TreeGrafter"/>
</dbReference>
<dbReference type="GO" id="GO:0016787">
    <property type="term" value="F:hydrolase activity"/>
    <property type="evidence" value="ECO:0007669"/>
    <property type="project" value="UniProtKB-KW"/>
</dbReference>
<dbReference type="GO" id="GO:0016020">
    <property type="term" value="C:membrane"/>
    <property type="evidence" value="ECO:0007669"/>
    <property type="project" value="TreeGrafter"/>
</dbReference>
<dbReference type="InterPro" id="IPR043968">
    <property type="entry name" value="SGNH"/>
</dbReference>
<dbReference type="AlphaFoldDB" id="A0A1N7M9J5"/>
<evidence type="ECO:0000259" key="2">
    <source>
        <dbReference type="Pfam" id="PF01757"/>
    </source>
</evidence>
<evidence type="ECO:0000256" key="1">
    <source>
        <dbReference type="SAM" id="Phobius"/>
    </source>
</evidence>
<feature type="domain" description="SGNH" evidence="3">
    <location>
        <begin position="454"/>
        <end position="675"/>
    </location>
</feature>
<proteinExistence type="predicted"/>
<dbReference type="InterPro" id="IPR002656">
    <property type="entry name" value="Acyl_transf_3_dom"/>
</dbReference>
<gene>
    <name evidence="4" type="ORF">SAMN05421580_105209</name>
</gene>
<feature type="transmembrane region" description="Helical" evidence="1">
    <location>
        <begin position="233"/>
        <end position="251"/>
    </location>
</feature>
<organism evidence="4 5">
    <name type="scientific">Rhodobacter aestuarii</name>
    <dbReference type="NCBI Taxonomy" id="453582"/>
    <lineage>
        <taxon>Bacteria</taxon>
        <taxon>Pseudomonadati</taxon>
        <taxon>Pseudomonadota</taxon>
        <taxon>Alphaproteobacteria</taxon>
        <taxon>Rhodobacterales</taxon>
        <taxon>Rhodobacter group</taxon>
        <taxon>Rhodobacter</taxon>
    </lineage>
</organism>
<evidence type="ECO:0000259" key="3">
    <source>
        <dbReference type="Pfam" id="PF19040"/>
    </source>
</evidence>
<feature type="transmembrane region" description="Helical" evidence="1">
    <location>
        <begin position="257"/>
        <end position="279"/>
    </location>
</feature>
<dbReference type="Pfam" id="PF19040">
    <property type="entry name" value="SGNH"/>
    <property type="match status" value="1"/>
</dbReference>
<dbReference type="PANTHER" id="PTHR23028:SF53">
    <property type="entry name" value="ACYL_TRANSF_3 DOMAIN-CONTAINING PROTEIN"/>
    <property type="match status" value="1"/>
</dbReference>
<keyword evidence="1" id="KW-1133">Transmembrane helix</keyword>
<keyword evidence="4" id="KW-0012">Acyltransferase</keyword>
<dbReference type="PANTHER" id="PTHR23028">
    <property type="entry name" value="ACETYLTRANSFERASE"/>
    <property type="match status" value="1"/>
</dbReference>
<feature type="transmembrane region" description="Helical" evidence="1">
    <location>
        <begin position="73"/>
        <end position="93"/>
    </location>
</feature>
<protein>
    <submittedName>
        <fullName evidence="4">Peptidoglycan/LPS O-acetylase OafA/YrhL, contains acyltransferase and SGNH-hydrolase domains</fullName>
    </submittedName>
</protein>
<keyword evidence="1" id="KW-0472">Membrane</keyword>
<keyword evidence="5" id="KW-1185">Reference proteome</keyword>
<dbReference type="EMBL" id="FTOG01000005">
    <property type="protein sequence ID" value="SIS82785.1"/>
    <property type="molecule type" value="Genomic_DNA"/>
</dbReference>
<dbReference type="Pfam" id="PF01757">
    <property type="entry name" value="Acyl_transf_3"/>
    <property type="match status" value="1"/>
</dbReference>
<keyword evidence="4" id="KW-0378">Hydrolase</keyword>
<feature type="transmembrane region" description="Helical" evidence="1">
    <location>
        <begin position="291"/>
        <end position="309"/>
    </location>
</feature>
<dbReference type="Proteomes" id="UP000186221">
    <property type="component" value="Unassembled WGS sequence"/>
</dbReference>
<keyword evidence="1" id="KW-0812">Transmembrane</keyword>
<feature type="transmembrane region" description="Helical" evidence="1">
    <location>
        <begin position="167"/>
        <end position="186"/>
    </location>
</feature>
<feature type="transmembrane region" description="Helical" evidence="1">
    <location>
        <begin position="315"/>
        <end position="334"/>
    </location>
</feature>
<name>A0A1N7M9J5_9RHOB</name>
<feature type="domain" description="Acyltransferase 3" evidence="2">
    <location>
        <begin position="7"/>
        <end position="328"/>
    </location>
</feature>
<reference evidence="5" key="1">
    <citation type="submission" date="2017-01" db="EMBL/GenBank/DDBJ databases">
        <authorList>
            <person name="Varghese N."/>
            <person name="Submissions S."/>
        </authorList>
    </citation>
    <scope>NUCLEOTIDE SEQUENCE [LARGE SCALE GENOMIC DNA]</scope>
    <source>
        <strain evidence="5">DSM 19945</strain>
    </source>
</reference>
<accession>A0A1N7M9J5</accession>
<sequence length="679" mass="74631">MSGFRLDIQGLRAIAVVLVVLDHAFAWPTGGFMGVDVFYVISGYLISAHILREVETTGTLSFRDFYLRRVRRIFPVAFVVAVATVIVSFLLWFPPRAIQASLDALSAMLFVSNFHFMAIGTDYLQQQAAVSPFQHYWSLSIEEQFYTIWPLLLLGLASLMPSRKAMFLSVIALIVASLAWGLWNTLSAPTSAYFETGARAWELLAGALLAIYEAKQAGAERQTFVKMRRAVSITGASVIILSAIVVSPAWMIPVPTVGLSVIGAMAVVWANAPVGRLSLLGNALSQWLGKVSYSLYLWHFPVLVFSKQFGETWQIKLATLPIMLVLSWLSYLYVERAVLESRFLQAGGRRKWPFKVELSVSLSALVAITVFALAQLYGPGAVRSANPWLTRLTGFHQFESAPLASVEQREADIRIALAAKAWPPEISEQLATMSENQFAESMTTCRMSPMSEGPWKTCRVTYGNTSVFVVGDSVAASWVPMIDGVARAKGWDVTAITFSNCSLFDVDVSDASGSPAFTAACRQRRAELFALLREMKPEIVFLSASESALTYTGLPMPEAAKAWQEGAKRTFSKLSNVAQIVVLENPPWGESPLECAGRYSTPGHCIGTISQRHKLKSDSERAATDSFSNANYVSTRSWFCLDDRCPVFASGLVVRVDLAHLTRATSALLSPVLEQTMSR</sequence>
<evidence type="ECO:0000313" key="5">
    <source>
        <dbReference type="Proteomes" id="UP000186221"/>
    </source>
</evidence>
<feature type="transmembrane region" description="Helical" evidence="1">
    <location>
        <begin position="354"/>
        <end position="377"/>
    </location>
</feature>
<dbReference type="STRING" id="453582.SAMN05421580_105209"/>